<keyword evidence="3" id="KW-1185">Reference proteome</keyword>
<evidence type="ECO:0000313" key="3">
    <source>
        <dbReference type="Proteomes" id="UP001603857"/>
    </source>
</evidence>
<dbReference type="InterPro" id="IPR046960">
    <property type="entry name" value="PPR_At4g14850-like_plant"/>
</dbReference>
<reference evidence="2 3" key="1">
    <citation type="submission" date="2024-08" db="EMBL/GenBank/DDBJ databases">
        <title>Insights into the chromosomal genome structure of Flemingia macrophylla.</title>
        <authorList>
            <person name="Ding Y."/>
            <person name="Zhao Y."/>
            <person name="Bi W."/>
            <person name="Wu M."/>
            <person name="Zhao G."/>
            <person name="Gong Y."/>
            <person name="Li W."/>
            <person name="Zhang P."/>
        </authorList>
    </citation>
    <scope>NUCLEOTIDE SEQUENCE [LARGE SCALE GENOMIC DNA]</scope>
    <source>
        <strain evidence="2">DYQJB</strain>
        <tissue evidence="2">Leaf</tissue>
    </source>
</reference>
<dbReference type="InterPro" id="IPR011990">
    <property type="entry name" value="TPR-like_helical_dom_sf"/>
</dbReference>
<dbReference type="EMBL" id="JBGMDY010000006">
    <property type="protein sequence ID" value="KAL2330817.1"/>
    <property type="molecule type" value="Genomic_DNA"/>
</dbReference>
<dbReference type="Proteomes" id="UP001603857">
    <property type="component" value="Unassembled WGS sequence"/>
</dbReference>
<dbReference type="Gene3D" id="1.25.40.10">
    <property type="entry name" value="Tetratricopeptide repeat domain"/>
    <property type="match status" value="1"/>
</dbReference>
<dbReference type="InterPro" id="IPR002885">
    <property type="entry name" value="PPR_rpt"/>
</dbReference>
<dbReference type="AlphaFoldDB" id="A0ABD1M4V2"/>
<dbReference type="PANTHER" id="PTHR47926">
    <property type="entry name" value="PENTATRICOPEPTIDE REPEAT-CONTAINING PROTEIN"/>
    <property type="match status" value="1"/>
</dbReference>
<organism evidence="2 3">
    <name type="scientific">Flemingia macrophylla</name>
    <dbReference type="NCBI Taxonomy" id="520843"/>
    <lineage>
        <taxon>Eukaryota</taxon>
        <taxon>Viridiplantae</taxon>
        <taxon>Streptophyta</taxon>
        <taxon>Embryophyta</taxon>
        <taxon>Tracheophyta</taxon>
        <taxon>Spermatophyta</taxon>
        <taxon>Magnoliopsida</taxon>
        <taxon>eudicotyledons</taxon>
        <taxon>Gunneridae</taxon>
        <taxon>Pentapetalae</taxon>
        <taxon>rosids</taxon>
        <taxon>fabids</taxon>
        <taxon>Fabales</taxon>
        <taxon>Fabaceae</taxon>
        <taxon>Papilionoideae</taxon>
        <taxon>50 kb inversion clade</taxon>
        <taxon>NPAAA clade</taxon>
        <taxon>indigoferoid/millettioid clade</taxon>
        <taxon>Phaseoleae</taxon>
        <taxon>Flemingia</taxon>
    </lineage>
</organism>
<name>A0ABD1M4V2_9FABA</name>
<keyword evidence="1" id="KW-0677">Repeat</keyword>
<evidence type="ECO:0000313" key="2">
    <source>
        <dbReference type="EMBL" id="KAL2330817.1"/>
    </source>
</evidence>
<dbReference type="PANTHER" id="PTHR47926:SF464">
    <property type="entry name" value="DYW DOMAIN-CONTAINING PROTEIN"/>
    <property type="match status" value="1"/>
</dbReference>
<gene>
    <name evidence="2" type="ORF">Fmac_018398</name>
</gene>
<proteinExistence type="predicted"/>
<protein>
    <recommendedName>
        <fullName evidence="4">Pentatricopeptide repeat-containing protein</fullName>
    </recommendedName>
</protein>
<accession>A0ABD1M4V2</accession>
<evidence type="ECO:0000256" key="1">
    <source>
        <dbReference type="ARBA" id="ARBA00022737"/>
    </source>
</evidence>
<sequence length="223" mass="24976">MSLYEIKFFHLHKQHVSKIHTFTLTLGIQINQCRVDVCFSAFIVALAHNFLSLQALSAFSDMQRRAFSSIVHRVSGGLRVAGHLAVLDQCRIIHAHAIVSGLDSNVVMASALVDAYSKASVVDDAMRVFKDNFFHMNVVGRGFLPDEYTFLAILTTLYNVGMFLQIEGWLTRMTVDYGLEPSSEHYTCLMGAMVRAGEFESAERVINDPLFCTFMSKLPITTL</sequence>
<comment type="caution">
    <text evidence="2">The sequence shown here is derived from an EMBL/GenBank/DDBJ whole genome shotgun (WGS) entry which is preliminary data.</text>
</comment>
<evidence type="ECO:0008006" key="4">
    <source>
        <dbReference type="Google" id="ProtNLM"/>
    </source>
</evidence>
<dbReference type="Pfam" id="PF01535">
    <property type="entry name" value="PPR"/>
    <property type="match status" value="2"/>
</dbReference>